<proteinExistence type="predicted"/>
<organism evidence="1 2">
    <name type="scientific">[Candida] subhashii</name>
    <dbReference type="NCBI Taxonomy" id="561895"/>
    <lineage>
        <taxon>Eukaryota</taxon>
        <taxon>Fungi</taxon>
        <taxon>Dikarya</taxon>
        <taxon>Ascomycota</taxon>
        <taxon>Saccharomycotina</taxon>
        <taxon>Pichiomycetes</taxon>
        <taxon>Debaryomycetaceae</taxon>
        <taxon>Spathaspora</taxon>
    </lineage>
</organism>
<comment type="caution">
    <text evidence="1">The sequence shown here is derived from an EMBL/GenBank/DDBJ whole genome shotgun (WGS) entry which is preliminary data.</text>
</comment>
<dbReference type="EMBL" id="JAGSYN010000112">
    <property type="protein sequence ID" value="KAG7663955.1"/>
    <property type="molecule type" value="Genomic_DNA"/>
</dbReference>
<reference evidence="1 2" key="1">
    <citation type="journal article" date="2021" name="DNA Res.">
        <title>Genome analysis of Candida subhashii reveals its hybrid nature and dual mitochondrial genome conformations.</title>
        <authorList>
            <person name="Mixao V."/>
            <person name="Hegedusova E."/>
            <person name="Saus E."/>
            <person name="Pryszcz L.P."/>
            <person name="Cillingova A."/>
            <person name="Nosek J."/>
            <person name="Gabaldon T."/>
        </authorList>
    </citation>
    <scope>NUCLEOTIDE SEQUENCE [LARGE SCALE GENOMIC DNA]</scope>
    <source>
        <strain evidence="1 2">CBS 10753</strain>
    </source>
</reference>
<dbReference type="RefSeq" id="XP_049264187.1">
    <property type="nucleotide sequence ID" value="XM_049406276.1"/>
</dbReference>
<name>A0A8J5QX94_9ASCO</name>
<accession>A0A8J5QX94</accession>
<gene>
    <name evidence="1" type="ORF">J8A68_002516</name>
</gene>
<evidence type="ECO:0000313" key="2">
    <source>
        <dbReference type="Proteomes" id="UP000694255"/>
    </source>
</evidence>
<dbReference type="OrthoDB" id="4023585at2759"/>
<keyword evidence="2" id="KW-1185">Reference proteome</keyword>
<protein>
    <submittedName>
        <fullName evidence="1">Uncharacterized protein</fullName>
    </submittedName>
</protein>
<dbReference type="GeneID" id="73469317"/>
<sequence>MLRTTVLRTSDYVATPLYLRTVASYRSYSIAQKCKETLHWVNLKLGRVAAKEIEVAETVAHKTAEGAKFAAEEAKSAADIANKTTGKVLVEGIELGEKVVHGAEAAAHFAEEEAEILNKKTGKILVEGIELGEKVVHGAEAAAHLAEEEAALLNKKTGKILADGIEIAQIIKHRHDAISKVKANKRGYASLQDKGAKVETEQNRPDDGL</sequence>
<dbReference type="AlphaFoldDB" id="A0A8J5QX94"/>
<dbReference type="Proteomes" id="UP000694255">
    <property type="component" value="Unassembled WGS sequence"/>
</dbReference>
<evidence type="ECO:0000313" key="1">
    <source>
        <dbReference type="EMBL" id="KAG7663955.1"/>
    </source>
</evidence>